<dbReference type="EMBL" id="MNVN01000010">
    <property type="protein sequence ID" value="OIO30954.1"/>
    <property type="molecule type" value="Genomic_DNA"/>
</dbReference>
<sequence>MDIGQHAIIVMSEKGEELWGHLEILLPGDDCSEEFLSFDESTRADPQYLFLSTNTSAEAVIIAIATPGETDTVASMITKGKEEGWQVASLVHFGAYQYIKGCKISQIGIMGTIYRDDDFHEWGFIIAYQRKTWGEYVYNLFAKSRQKLLSKKLPVLFVKKYRPT</sequence>
<dbReference type="AlphaFoldDB" id="A0A1J4V1A2"/>
<evidence type="ECO:0000313" key="1">
    <source>
        <dbReference type="EMBL" id="OIO30954.1"/>
    </source>
</evidence>
<accession>A0A1J4V1A2</accession>
<gene>
    <name evidence="1" type="ORF">AUJ77_01275</name>
</gene>
<comment type="caution">
    <text evidence="1">The sequence shown here is derived from an EMBL/GenBank/DDBJ whole genome shotgun (WGS) entry which is preliminary data.</text>
</comment>
<dbReference type="Proteomes" id="UP000181992">
    <property type="component" value="Unassembled WGS sequence"/>
</dbReference>
<name>A0A1J4V1A2_9BACT</name>
<reference evidence="1 2" key="1">
    <citation type="journal article" date="2016" name="Environ. Microbiol.">
        <title>Genomic resolution of a cold subsurface aquifer community provides metabolic insights for novel microbes adapted to high CO concentrations.</title>
        <authorList>
            <person name="Probst A.J."/>
            <person name="Castelle C.J."/>
            <person name="Singh A."/>
            <person name="Brown C.T."/>
            <person name="Anantharaman K."/>
            <person name="Sharon I."/>
            <person name="Hug L.A."/>
            <person name="Burstein D."/>
            <person name="Emerson J.B."/>
            <person name="Thomas B.C."/>
            <person name="Banfield J.F."/>
        </authorList>
    </citation>
    <scope>NUCLEOTIDE SEQUENCE [LARGE SCALE GENOMIC DNA]</scope>
    <source>
        <strain evidence="1">CG1_02_43_90</strain>
    </source>
</reference>
<protein>
    <submittedName>
        <fullName evidence="1">Uncharacterized protein</fullName>
    </submittedName>
</protein>
<proteinExistence type="predicted"/>
<organism evidence="1 2">
    <name type="scientific">Candidatus Nomurabacteria bacterium CG1_02_43_90</name>
    <dbReference type="NCBI Taxonomy" id="1805281"/>
    <lineage>
        <taxon>Bacteria</taxon>
        <taxon>Candidatus Nomuraibacteriota</taxon>
    </lineage>
</organism>
<evidence type="ECO:0000313" key="2">
    <source>
        <dbReference type="Proteomes" id="UP000181992"/>
    </source>
</evidence>